<accession>A0A1L3I3R9</accession>
<protein>
    <recommendedName>
        <fullName evidence="3">Acyl-CoA dehydrogenase</fullName>
    </recommendedName>
</protein>
<evidence type="ECO:0000313" key="2">
    <source>
        <dbReference type="Proteomes" id="UP000183859"/>
    </source>
</evidence>
<dbReference type="EMBL" id="CP016364">
    <property type="protein sequence ID" value="APG46785.1"/>
    <property type="molecule type" value="Genomic_DNA"/>
</dbReference>
<dbReference type="AlphaFoldDB" id="A0A1L3I3R9"/>
<dbReference type="RefSeq" id="WP_072504418.1">
    <property type="nucleotide sequence ID" value="NZ_CP016364.1"/>
</dbReference>
<reference evidence="2" key="1">
    <citation type="submission" date="2016-07" db="EMBL/GenBank/DDBJ databases">
        <title>Phaeobacter portensis sp. nov., a tropodithietic acid producing bacterium isolated from a German harbor.</title>
        <authorList>
            <person name="Freese H.M."/>
            <person name="Bunk B."/>
            <person name="Breider S."/>
            <person name="Brinkhoff T."/>
        </authorList>
    </citation>
    <scope>NUCLEOTIDE SEQUENCE [LARGE SCALE GENOMIC DNA]</scope>
    <source>
        <strain evidence="2">P97</strain>
    </source>
</reference>
<sequence length="226" mass="24072">MFDLDTSDSLPTLMALARRTAPKEALAELGRMLSGQPAYPACNGMALHASDFGTSDAAMILDLSNLGKTPTLTAPMEEVGLAAFDLQLSQSDAGTPKIADVLNPAFIALRLGWLMRSLDLAFGHLEGRESFGIKLLHQPLIKAQFSEISAAVDRLMGETQLPGAPTATMMLSAHRDIGVLFGKAAKLMGGRGLLEGQCHGLEFLDAVFFALVRPAFDGVSDDRERG</sequence>
<organism evidence="1 2">
    <name type="scientific">Phaeobacter porticola</name>
    <dbReference type="NCBI Taxonomy" id="1844006"/>
    <lineage>
        <taxon>Bacteria</taxon>
        <taxon>Pseudomonadati</taxon>
        <taxon>Pseudomonadota</taxon>
        <taxon>Alphaproteobacteria</taxon>
        <taxon>Rhodobacterales</taxon>
        <taxon>Roseobacteraceae</taxon>
        <taxon>Phaeobacter</taxon>
    </lineage>
</organism>
<name>A0A1L3I3R9_9RHOB</name>
<proteinExistence type="predicted"/>
<keyword evidence="2" id="KW-1185">Reference proteome</keyword>
<dbReference type="STRING" id="1844006.PhaeoP97_01362"/>
<dbReference type="OrthoDB" id="7012582at2"/>
<evidence type="ECO:0000313" key="1">
    <source>
        <dbReference type="EMBL" id="APG46785.1"/>
    </source>
</evidence>
<dbReference type="KEGG" id="php:PhaeoP97_01362"/>
<gene>
    <name evidence="1" type="ORF">PhaeoP97_01362</name>
</gene>
<evidence type="ECO:0008006" key="3">
    <source>
        <dbReference type="Google" id="ProtNLM"/>
    </source>
</evidence>
<dbReference type="Proteomes" id="UP000183859">
    <property type="component" value="Chromosome"/>
</dbReference>